<dbReference type="EMBL" id="LAZR01011556">
    <property type="protein sequence ID" value="KKM61080.1"/>
    <property type="molecule type" value="Genomic_DNA"/>
</dbReference>
<organism evidence="1">
    <name type="scientific">marine sediment metagenome</name>
    <dbReference type="NCBI Taxonomy" id="412755"/>
    <lineage>
        <taxon>unclassified sequences</taxon>
        <taxon>metagenomes</taxon>
        <taxon>ecological metagenomes</taxon>
    </lineage>
</organism>
<accession>A0A0F9LAF4</accession>
<proteinExistence type="predicted"/>
<gene>
    <name evidence="1" type="ORF">LCGC14_1535370</name>
</gene>
<sequence>MSNRIILSNNNDKTSKICKVLCPECYSIDFEVEINFIENIDDVGMFQLQIYCCDCRLHKYLEKEVHGDWSESTL</sequence>
<evidence type="ECO:0000313" key="1">
    <source>
        <dbReference type="EMBL" id="KKM61080.1"/>
    </source>
</evidence>
<comment type="caution">
    <text evidence="1">The sequence shown here is derived from an EMBL/GenBank/DDBJ whole genome shotgun (WGS) entry which is preliminary data.</text>
</comment>
<name>A0A0F9LAF4_9ZZZZ</name>
<protein>
    <submittedName>
        <fullName evidence="1">Uncharacterized protein</fullName>
    </submittedName>
</protein>
<dbReference type="AlphaFoldDB" id="A0A0F9LAF4"/>
<reference evidence="1" key="1">
    <citation type="journal article" date="2015" name="Nature">
        <title>Complex archaea that bridge the gap between prokaryotes and eukaryotes.</title>
        <authorList>
            <person name="Spang A."/>
            <person name="Saw J.H."/>
            <person name="Jorgensen S.L."/>
            <person name="Zaremba-Niedzwiedzka K."/>
            <person name="Martijn J."/>
            <person name="Lind A.E."/>
            <person name="van Eijk R."/>
            <person name="Schleper C."/>
            <person name="Guy L."/>
            <person name="Ettema T.J."/>
        </authorList>
    </citation>
    <scope>NUCLEOTIDE SEQUENCE</scope>
</reference>